<dbReference type="EMBL" id="HG793139">
    <property type="protein sequence ID" value="CRL21616.1"/>
    <property type="molecule type" value="Genomic_DNA"/>
</dbReference>
<dbReference type="AlphaFoldDB" id="A0A0G4P5L4"/>
<reference evidence="3 4" key="1">
    <citation type="journal article" date="2014" name="Nat. Commun.">
        <title>Multiple recent horizontal transfers of a large genomic region in cheese making fungi.</title>
        <authorList>
            <person name="Cheeseman K."/>
            <person name="Ropars J."/>
            <person name="Renault P."/>
            <person name="Dupont J."/>
            <person name="Gouzy J."/>
            <person name="Branca A."/>
            <person name="Abraham A.L."/>
            <person name="Ceppi M."/>
            <person name="Conseiller E."/>
            <person name="Debuchy R."/>
            <person name="Malagnac F."/>
            <person name="Goarin A."/>
            <person name="Silar P."/>
            <person name="Lacoste S."/>
            <person name="Sallet E."/>
            <person name="Bensimon A."/>
            <person name="Giraud T."/>
            <person name="Brygoo Y."/>
        </authorList>
    </citation>
    <scope>NUCLEOTIDE SEQUENCE [LARGE SCALE GENOMIC DNA]</scope>
    <source>
        <strain evidence="4">FM 013</strain>
    </source>
</reference>
<dbReference type="InterPro" id="IPR000953">
    <property type="entry name" value="Chromo/chromo_shadow_dom"/>
</dbReference>
<dbReference type="PROSITE" id="PS50013">
    <property type="entry name" value="CHROMO_2"/>
    <property type="match status" value="1"/>
</dbReference>
<dbReference type="Pfam" id="PF00385">
    <property type="entry name" value="Chromo"/>
    <property type="match status" value="1"/>
</dbReference>
<dbReference type="Proteomes" id="UP000053732">
    <property type="component" value="Unassembled WGS sequence"/>
</dbReference>
<keyword evidence="4" id="KW-1185">Reference proteome</keyword>
<organism evidence="3 4">
    <name type="scientific">Penicillium camemberti (strain FM 013)</name>
    <dbReference type="NCBI Taxonomy" id="1429867"/>
    <lineage>
        <taxon>Eukaryota</taxon>
        <taxon>Fungi</taxon>
        <taxon>Dikarya</taxon>
        <taxon>Ascomycota</taxon>
        <taxon>Pezizomycotina</taxon>
        <taxon>Eurotiomycetes</taxon>
        <taxon>Eurotiomycetidae</taxon>
        <taxon>Eurotiales</taxon>
        <taxon>Aspergillaceae</taxon>
        <taxon>Penicillium</taxon>
    </lineage>
</organism>
<name>A0A0G4P5L4_PENC3</name>
<feature type="domain" description="Chromo" evidence="2">
    <location>
        <begin position="1"/>
        <end position="60"/>
    </location>
</feature>
<evidence type="ECO:0000259" key="2">
    <source>
        <dbReference type="PROSITE" id="PS50013"/>
    </source>
</evidence>
<evidence type="ECO:0000313" key="4">
    <source>
        <dbReference type="Proteomes" id="UP000053732"/>
    </source>
</evidence>
<dbReference type="GO" id="GO:0006338">
    <property type="term" value="P:chromatin remodeling"/>
    <property type="evidence" value="ECO:0007669"/>
    <property type="project" value="UniProtKB-ARBA"/>
</dbReference>
<dbReference type="InterPro" id="IPR016197">
    <property type="entry name" value="Chromo-like_dom_sf"/>
</dbReference>
<sequence length="63" mass="7650">MERVEVCDEKVIEGENHFLVKWKGWPSEYNQWIPQEDIEHATKATQSYWIRMKTTMPRLVVTR</sequence>
<evidence type="ECO:0000256" key="1">
    <source>
        <dbReference type="ARBA" id="ARBA00011353"/>
    </source>
</evidence>
<comment type="subunit">
    <text evidence="1">Component of the NuA4 histone acetyltransferase complex.</text>
</comment>
<dbReference type="SUPFAM" id="SSF54160">
    <property type="entry name" value="Chromo domain-like"/>
    <property type="match status" value="1"/>
</dbReference>
<accession>A0A0G4P5L4</accession>
<proteinExistence type="predicted"/>
<dbReference type="Gene3D" id="2.40.50.40">
    <property type="match status" value="1"/>
</dbReference>
<dbReference type="InterPro" id="IPR023780">
    <property type="entry name" value="Chromo_domain"/>
</dbReference>
<dbReference type="STRING" id="1429867.A0A0G4P5L4"/>
<evidence type="ECO:0000313" key="3">
    <source>
        <dbReference type="EMBL" id="CRL21616.1"/>
    </source>
</evidence>
<gene>
    <name evidence="3" type="ORF">PCAMFM013_S006g000156</name>
</gene>
<protein>
    <submittedName>
        <fullName evidence="3">Chromo domain-like</fullName>
    </submittedName>
</protein>
<dbReference type="SMART" id="SM00298">
    <property type="entry name" value="CHROMO"/>
    <property type="match status" value="1"/>
</dbReference>